<protein>
    <submittedName>
        <fullName evidence="6">DeoR family transcriptional regulator</fullName>
    </submittedName>
</protein>
<comment type="caution">
    <text evidence="6">The sequence shown here is derived from an EMBL/GenBank/DDBJ whole genome shotgun (WGS) entry which is preliminary data.</text>
</comment>
<organism evidence="6 7">
    <name type="scientific">Luteibacter jiangsuensis</name>
    <dbReference type="NCBI Taxonomy" id="637577"/>
    <lineage>
        <taxon>Bacteria</taxon>
        <taxon>Pseudomonadati</taxon>
        <taxon>Pseudomonadota</taxon>
        <taxon>Gammaproteobacteria</taxon>
        <taxon>Lysobacterales</taxon>
        <taxon>Rhodanobacteraceae</taxon>
        <taxon>Luteibacter</taxon>
    </lineage>
</organism>
<dbReference type="InterPro" id="IPR037171">
    <property type="entry name" value="NagB/RpiA_transferase-like"/>
</dbReference>
<evidence type="ECO:0000313" key="7">
    <source>
        <dbReference type="Proteomes" id="UP001429601"/>
    </source>
</evidence>
<proteinExistence type="predicted"/>
<dbReference type="SUPFAM" id="SSF46785">
    <property type="entry name" value="Winged helix' DNA-binding domain"/>
    <property type="match status" value="1"/>
</dbReference>
<accession>A0ABX0QCG2</accession>
<dbReference type="Pfam" id="PF08220">
    <property type="entry name" value="HTH_DeoR"/>
    <property type="match status" value="1"/>
</dbReference>
<dbReference type="InterPro" id="IPR036390">
    <property type="entry name" value="WH_DNA-bd_sf"/>
</dbReference>
<evidence type="ECO:0000259" key="5">
    <source>
        <dbReference type="PROSITE" id="PS51000"/>
    </source>
</evidence>
<dbReference type="InterPro" id="IPR001034">
    <property type="entry name" value="DeoR_HTH"/>
</dbReference>
<dbReference type="SUPFAM" id="SSF100950">
    <property type="entry name" value="NagB/RpiA/CoA transferase-like"/>
    <property type="match status" value="1"/>
</dbReference>
<dbReference type="Gene3D" id="3.30.750.70">
    <property type="entry name" value="4-hydroxybutyrate coenzyme like domains"/>
    <property type="match status" value="1"/>
</dbReference>
<reference evidence="6 7" key="1">
    <citation type="journal article" date="2011" name="Curr. Microbiol.">
        <title>Luteibacter jiangsuensis sp. nov.: a methamidophos-degrading bacterium isolated from a methamidophos-manufacturing factory.</title>
        <authorList>
            <person name="Wang L."/>
            <person name="Wang G.L."/>
            <person name="Li S.P."/>
            <person name="Jiang J.D."/>
        </authorList>
    </citation>
    <scope>NUCLEOTIDE SEQUENCE [LARGE SCALE GENOMIC DNA]</scope>
    <source>
        <strain evidence="6 7">CGMCC 1.10133</strain>
    </source>
</reference>
<dbReference type="InterPro" id="IPR050313">
    <property type="entry name" value="Carb_Metab_HTH_regulators"/>
</dbReference>
<dbReference type="PANTHER" id="PTHR30363">
    <property type="entry name" value="HTH-TYPE TRANSCRIPTIONAL REGULATOR SRLR-RELATED"/>
    <property type="match status" value="1"/>
</dbReference>
<dbReference type="PROSITE" id="PS00894">
    <property type="entry name" value="HTH_DEOR_1"/>
    <property type="match status" value="1"/>
</dbReference>
<evidence type="ECO:0000256" key="2">
    <source>
        <dbReference type="ARBA" id="ARBA00023015"/>
    </source>
</evidence>
<keyword evidence="3" id="KW-0238">DNA-binding</keyword>
<name>A0ABX0QCG2_9GAMM</name>
<dbReference type="PRINTS" id="PR00037">
    <property type="entry name" value="HTHLACR"/>
</dbReference>
<keyword evidence="1" id="KW-0678">Repressor</keyword>
<gene>
    <name evidence="6" type="ORF">HBF26_18820</name>
</gene>
<evidence type="ECO:0000256" key="3">
    <source>
        <dbReference type="ARBA" id="ARBA00023125"/>
    </source>
</evidence>
<dbReference type="EMBL" id="JAAQQR010000013">
    <property type="protein sequence ID" value="NID06947.1"/>
    <property type="molecule type" value="Genomic_DNA"/>
</dbReference>
<evidence type="ECO:0000256" key="4">
    <source>
        <dbReference type="ARBA" id="ARBA00023163"/>
    </source>
</evidence>
<evidence type="ECO:0000313" key="6">
    <source>
        <dbReference type="EMBL" id="NID06947.1"/>
    </source>
</evidence>
<dbReference type="InterPro" id="IPR018356">
    <property type="entry name" value="Tscrpt_reg_HTH_DeoR_CS"/>
</dbReference>
<dbReference type="SMART" id="SM01134">
    <property type="entry name" value="DeoRC"/>
    <property type="match status" value="1"/>
</dbReference>
<sequence>MRPGFFFACGSRLCRRSRGSGHPLPPAPIAAEAAPTQSALHIARLRHDTPAATGHHVRVRRNGKPMDPRLNRRQEELIAIVQREGFAGVDELASHFDVAPQTIRRDLNLLADAGLIRRYHGGVSAQSSVENVAYAARQSLQAAEKNRIAASIAREIPDGSSLFINLGTTNEGVGRALLDHRDLRVITNNLNIAILLSDNPTFEVIVAGGVVRGRDHGVTGEATIELIRQFKVDFGIIGISGIELDGTLLDFDFHEVRVAQAIIEHSRQVFLGADHSKIGRNAMVRLGDFSHVDAWFTDRPPPDALLPILEAAGTQVHVAGG</sequence>
<dbReference type="Proteomes" id="UP001429601">
    <property type="component" value="Unassembled WGS sequence"/>
</dbReference>
<feature type="domain" description="HTH deoR-type" evidence="5">
    <location>
        <begin position="70"/>
        <end position="125"/>
    </location>
</feature>
<dbReference type="Gene3D" id="1.10.10.10">
    <property type="entry name" value="Winged helix-like DNA-binding domain superfamily/Winged helix DNA-binding domain"/>
    <property type="match status" value="1"/>
</dbReference>
<dbReference type="InterPro" id="IPR014036">
    <property type="entry name" value="DeoR-like_C"/>
</dbReference>
<dbReference type="PROSITE" id="PS51000">
    <property type="entry name" value="HTH_DEOR_2"/>
    <property type="match status" value="1"/>
</dbReference>
<evidence type="ECO:0000256" key="1">
    <source>
        <dbReference type="ARBA" id="ARBA00022491"/>
    </source>
</evidence>
<dbReference type="SMART" id="SM00420">
    <property type="entry name" value="HTH_DEOR"/>
    <property type="match status" value="1"/>
</dbReference>
<dbReference type="InterPro" id="IPR036388">
    <property type="entry name" value="WH-like_DNA-bd_sf"/>
</dbReference>
<dbReference type="PANTHER" id="PTHR30363:SF4">
    <property type="entry name" value="GLYCEROL-3-PHOSPHATE REGULON REPRESSOR"/>
    <property type="match status" value="1"/>
</dbReference>
<keyword evidence="4" id="KW-0804">Transcription</keyword>
<dbReference type="Pfam" id="PF00455">
    <property type="entry name" value="DeoRC"/>
    <property type="match status" value="1"/>
</dbReference>
<keyword evidence="7" id="KW-1185">Reference proteome</keyword>
<keyword evidence="2" id="KW-0805">Transcription regulation</keyword>